<comment type="caution">
    <text evidence="2">The sequence shown here is derived from an EMBL/GenBank/DDBJ whole genome shotgun (WGS) entry which is preliminary data.</text>
</comment>
<evidence type="ECO:0000313" key="2">
    <source>
        <dbReference type="EMBL" id="MEX1663234.1"/>
    </source>
</evidence>
<dbReference type="RefSeq" id="WP_368392809.1">
    <property type="nucleotide sequence ID" value="NZ_JBFRYC010000013.1"/>
</dbReference>
<protein>
    <submittedName>
        <fullName evidence="2">Uncharacterized protein</fullName>
    </submittedName>
</protein>
<proteinExistence type="predicted"/>
<keyword evidence="3" id="KW-1185">Reference proteome</keyword>
<feature type="signal peptide" evidence="1">
    <location>
        <begin position="1"/>
        <end position="23"/>
    </location>
</feature>
<feature type="chain" id="PRO_5045139578" evidence="1">
    <location>
        <begin position="24"/>
        <end position="113"/>
    </location>
</feature>
<dbReference type="EMBL" id="JBFRYC010000013">
    <property type="protein sequence ID" value="MEX1663234.1"/>
    <property type="molecule type" value="Genomic_DNA"/>
</dbReference>
<dbReference type="Proteomes" id="UP001557465">
    <property type="component" value="Unassembled WGS sequence"/>
</dbReference>
<reference evidence="2 3" key="1">
    <citation type="journal article" date="2011" name="Int. J. Syst. Evol. Microbiol.">
        <title>Zhongshania antarctica gen. nov., sp. nov. and Zhongshania guokunii sp. nov., gammaproteobacteria respectively isolated from coastal attached (fast) ice and surface seawater of the Antarctic.</title>
        <authorList>
            <person name="Li H.J."/>
            <person name="Zhang X.Y."/>
            <person name="Chen C.X."/>
            <person name="Zhang Y.J."/>
            <person name="Gao Z.M."/>
            <person name="Yu Y."/>
            <person name="Chen X.L."/>
            <person name="Chen B."/>
            <person name="Zhang Y.Z."/>
        </authorList>
    </citation>
    <scope>NUCLEOTIDE SEQUENCE [LARGE SCALE GENOMIC DNA]</scope>
    <source>
        <strain evidence="2 3">15-R06ZXC-3</strain>
    </source>
</reference>
<name>A0ABV3TR35_9RHOB</name>
<sequence length="113" mass="11740">MKRTISWGVCALSLLGMPAIAQAGHVEKLKLGESKVLASYIGGDCNGPAPSFKDIEALLPDSKLVVYSDGGVGALNSQRCGGQIEGRQVLATAVKPGTEIKIFQASRVGVKVD</sequence>
<gene>
    <name evidence="2" type="ORF">AB4874_16565</name>
</gene>
<accession>A0ABV3TR35</accession>
<organism evidence="2 3">
    <name type="scientific">Thioclava arctica</name>
    <dbReference type="NCBI Taxonomy" id="3238301"/>
    <lineage>
        <taxon>Bacteria</taxon>
        <taxon>Pseudomonadati</taxon>
        <taxon>Pseudomonadota</taxon>
        <taxon>Alphaproteobacteria</taxon>
        <taxon>Rhodobacterales</taxon>
        <taxon>Paracoccaceae</taxon>
        <taxon>Thioclava</taxon>
    </lineage>
</organism>
<evidence type="ECO:0000313" key="3">
    <source>
        <dbReference type="Proteomes" id="UP001557465"/>
    </source>
</evidence>
<keyword evidence="1" id="KW-0732">Signal</keyword>
<evidence type="ECO:0000256" key="1">
    <source>
        <dbReference type="SAM" id="SignalP"/>
    </source>
</evidence>